<dbReference type="Proteomes" id="UP001630127">
    <property type="component" value="Unassembled WGS sequence"/>
</dbReference>
<dbReference type="InterPro" id="IPR010107">
    <property type="entry name" value="Glutamate_decarboxylase"/>
</dbReference>
<evidence type="ECO:0008006" key="4">
    <source>
        <dbReference type="Google" id="ProtNLM"/>
    </source>
</evidence>
<dbReference type="InterPro" id="IPR015424">
    <property type="entry name" value="PyrdxlP-dep_Trfase"/>
</dbReference>
<name>A0ABD2YSE6_9GENT</name>
<dbReference type="AlphaFoldDB" id="A0ABD2YSE6"/>
<comment type="similarity">
    <text evidence="1">Belongs to the group II decarboxylase family.</text>
</comment>
<evidence type="ECO:0000313" key="2">
    <source>
        <dbReference type="EMBL" id="KAL3510282.1"/>
    </source>
</evidence>
<organism evidence="2 3">
    <name type="scientific">Cinchona calisaya</name>
    <dbReference type="NCBI Taxonomy" id="153742"/>
    <lineage>
        <taxon>Eukaryota</taxon>
        <taxon>Viridiplantae</taxon>
        <taxon>Streptophyta</taxon>
        <taxon>Embryophyta</taxon>
        <taxon>Tracheophyta</taxon>
        <taxon>Spermatophyta</taxon>
        <taxon>Magnoliopsida</taxon>
        <taxon>eudicotyledons</taxon>
        <taxon>Gunneridae</taxon>
        <taxon>Pentapetalae</taxon>
        <taxon>asterids</taxon>
        <taxon>lamiids</taxon>
        <taxon>Gentianales</taxon>
        <taxon>Rubiaceae</taxon>
        <taxon>Cinchonoideae</taxon>
        <taxon>Cinchoneae</taxon>
        <taxon>Cinchona</taxon>
    </lineage>
</organism>
<proteinExistence type="inferred from homology"/>
<reference evidence="2 3" key="1">
    <citation type="submission" date="2024-11" db="EMBL/GenBank/DDBJ databases">
        <title>A near-complete genome assembly of Cinchona calisaya.</title>
        <authorList>
            <person name="Lian D.C."/>
            <person name="Zhao X.W."/>
            <person name="Wei L."/>
        </authorList>
    </citation>
    <scope>NUCLEOTIDE SEQUENCE [LARGE SCALE GENOMIC DNA]</scope>
    <source>
        <tissue evidence="2">Nenye</tissue>
    </source>
</reference>
<accession>A0ABD2YSE6</accession>
<dbReference type="SUPFAM" id="SSF53383">
    <property type="entry name" value="PLP-dependent transferases"/>
    <property type="match status" value="1"/>
</dbReference>
<dbReference type="PANTHER" id="PTHR43321">
    <property type="entry name" value="GLUTAMATE DECARBOXYLASE"/>
    <property type="match status" value="1"/>
</dbReference>
<keyword evidence="3" id="KW-1185">Reference proteome</keyword>
<sequence>MENAKLLQHNLKQTGHFDIISKEKGLPLVAFTFKDKNKSLAFELSKALRHHGWIVPAYTMPANVEHIAVLRVVVREDLGRQLIEKLFSHISSALFELSETTNSVPKILLTVEVKVGNDHDKGSLHLPTTSIHLKQDKYDRDRKKVHEVGGKTKGAC</sequence>
<evidence type="ECO:0000313" key="3">
    <source>
        <dbReference type="Proteomes" id="UP001630127"/>
    </source>
</evidence>
<protein>
    <recommendedName>
        <fullName evidence="4">Glutamate decarboxylase</fullName>
    </recommendedName>
</protein>
<gene>
    <name evidence="2" type="ORF">ACH5RR_029683</name>
</gene>
<dbReference type="PANTHER" id="PTHR43321:SF13">
    <property type="entry name" value="GLUTAMATE DECARBOXYLASE"/>
    <property type="match status" value="1"/>
</dbReference>
<dbReference type="EMBL" id="JBJUIK010000012">
    <property type="protein sequence ID" value="KAL3510282.1"/>
    <property type="molecule type" value="Genomic_DNA"/>
</dbReference>
<dbReference type="Gene3D" id="3.90.1150.160">
    <property type="match status" value="1"/>
</dbReference>
<comment type="caution">
    <text evidence="2">The sequence shown here is derived from an EMBL/GenBank/DDBJ whole genome shotgun (WGS) entry which is preliminary data.</text>
</comment>
<dbReference type="FunFam" id="3.90.1150.160:FF:000001">
    <property type="entry name" value="Glutamate decarboxylase"/>
    <property type="match status" value="1"/>
</dbReference>
<evidence type="ECO:0000256" key="1">
    <source>
        <dbReference type="ARBA" id="ARBA00009533"/>
    </source>
</evidence>